<dbReference type="InterPro" id="IPR057601">
    <property type="entry name" value="Oar-like_b-barrel"/>
</dbReference>
<sequence length="1027" mass="111095">MLRKTVIARALTIAFSASVLSAAIVPTVMAQSNATGNIIGKIAPDASASVQIVGADNGFKRTISPDASGTFRITSLPVGNYKVTLLKGSSVVSSQDVEVRIGQESEVALQQVQTVNVTSRRRAIDVTSSNSGSSFNSRELATLPLAPTVANIVQLAGGTTRADSRYGNNAASFGGSSASENAAYINGFPVTNSLYQVGYSSLPFGSIAEAQIITGGYGAEFGRSTGGVVNITTKSGTNNWEFGAGFTYAPDSLRGKAKNIMFPNTGANPKTDGKIYNYREGDKLTEKVYNAYVSGPLIKDKLFIYLGGEFTKMDRETARLASTSQVNNQTGWLVQKSDVPRYIAKIDWNITDNNRLEYTHISDESNVNDQYYGFNYDTKQRGYVQNGGARFKNYSAGVLFLNATGAALAAAQGSNIDILKLTSYVTDDLTVQALVGQAKTQREQNPFGYIPGLRPIVVSSPEFKVPGLNYSPSQVQGFSSALLRDGAQDTNRGYRLDLEYKLAKQHTIRGGLDHNKINALNGTEAAGGGTWTYLKTDPNTVLSGHNISPAAGGGYGTQGYYVRENLQRGGSTPTVEQSAQYIEDRYQATENLVVTLGLRNESFKNMNGIGETFVEQKNMLAPRLNAAWNVYGDGSLKVFGTAGRYFMQLPANMAVRFAGASLNTDRFYTYTGVNPTTGAPLGLNPISNVVSANNEFGQEKRANELASTNLKAHFQDEINLGFEKALTPDFNGGIKFTYRKLKNTIDDYSDPRAISAKLTGAEKEYFDDHGWNGALFNPGKDNTFMIPVGPNGAQRAVTITAADAGFPEKAKRTYTALEFMLEHPMRNGWYGKMNYTWSRSEGNQEGQTKSDNGQADVGFSSGWDFPETMINGSGLLPNNRTHQLKTYGYYEFTSQFGVGGNLLVATGRPMSRTCNIPASMDQQGLGLSQYGSIFFLCPTGPNGRGAYGTLPTEMRLDLNFIYKPEQIKGIVFKVDVLNATNRQVAQSIDEAYNTSAAGTAVSTTAGMVNSYSSPRTVRLSAQYSHKF</sequence>
<name>A0A3G2E675_9BURK</name>
<evidence type="ECO:0000256" key="9">
    <source>
        <dbReference type="SAM" id="SignalP"/>
    </source>
</evidence>
<evidence type="ECO:0000259" key="10">
    <source>
        <dbReference type="Pfam" id="PF25183"/>
    </source>
</evidence>
<dbReference type="InterPro" id="IPR036942">
    <property type="entry name" value="Beta-barrel_TonB_sf"/>
</dbReference>
<dbReference type="InterPro" id="IPR013784">
    <property type="entry name" value="Carb-bd-like_fold"/>
</dbReference>
<dbReference type="GO" id="GO:0009279">
    <property type="term" value="C:cell outer membrane"/>
    <property type="evidence" value="ECO:0007669"/>
    <property type="project" value="UniProtKB-SubCell"/>
</dbReference>
<evidence type="ECO:0000256" key="8">
    <source>
        <dbReference type="ARBA" id="ARBA00023237"/>
    </source>
</evidence>
<dbReference type="Pfam" id="PF25183">
    <property type="entry name" value="OMP_b-brl_4"/>
    <property type="match status" value="1"/>
</dbReference>
<evidence type="ECO:0000256" key="3">
    <source>
        <dbReference type="ARBA" id="ARBA00022448"/>
    </source>
</evidence>
<dbReference type="Proteomes" id="UP000279594">
    <property type="component" value="Chromosome"/>
</dbReference>
<comment type="similarity">
    <text evidence="2">Belongs to the TonB-dependent receptor family.</text>
</comment>
<reference evidence="11 12" key="1">
    <citation type="submission" date="2018-10" db="EMBL/GenBank/DDBJ databases">
        <title>Effects of UV and annual dynamics of microbial communities in freshwater RAS systems.</title>
        <authorList>
            <person name="Bekkelund A.K."/>
            <person name="Hansen B.R."/>
            <person name="Stokken H."/>
            <person name="Eriksen B.F."/>
            <person name="Kashulin N.A."/>
        </authorList>
    </citation>
    <scope>NUCLEOTIDE SEQUENCE [LARGE SCALE GENOMIC DNA]</scope>
    <source>
        <strain evidence="11 12">BHSEK</strain>
    </source>
</reference>
<dbReference type="Gene3D" id="2.170.130.10">
    <property type="entry name" value="TonB-dependent receptor, plug domain"/>
    <property type="match status" value="1"/>
</dbReference>
<evidence type="ECO:0000256" key="6">
    <source>
        <dbReference type="ARBA" id="ARBA00023136"/>
    </source>
</evidence>
<feature type="chain" id="PRO_5017955835" evidence="9">
    <location>
        <begin position="31"/>
        <end position="1027"/>
    </location>
</feature>
<dbReference type="AlphaFoldDB" id="A0A3G2E675"/>
<evidence type="ECO:0000256" key="1">
    <source>
        <dbReference type="ARBA" id="ARBA00004571"/>
    </source>
</evidence>
<gene>
    <name evidence="11" type="ORF">D9M09_03415</name>
</gene>
<dbReference type="Gene3D" id="2.60.40.1120">
    <property type="entry name" value="Carboxypeptidase-like, regulatory domain"/>
    <property type="match status" value="1"/>
</dbReference>
<dbReference type="PANTHER" id="PTHR30069:SF46">
    <property type="entry name" value="OAR PROTEIN"/>
    <property type="match status" value="1"/>
</dbReference>
<evidence type="ECO:0000256" key="5">
    <source>
        <dbReference type="ARBA" id="ARBA00022692"/>
    </source>
</evidence>
<keyword evidence="4" id="KW-1134">Transmembrane beta strand</keyword>
<feature type="domain" description="TonB-dependent transporter Oar-like beta-barrel" evidence="10">
    <location>
        <begin position="615"/>
        <end position="893"/>
    </location>
</feature>
<keyword evidence="12" id="KW-1185">Reference proteome</keyword>
<dbReference type="GO" id="GO:0015344">
    <property type="term" value="F:siderophore uptake transmembrane transporter activity"/>
    <property type="evidence" value="ECO:0007669"/>
    <property type="project" value="TreeGrafter"/>
</dbReference>
<evidence type="ECO:0000313" key="12">
    <source>
        <dbReference type="Proteomes" id="UP000279594"/>
    </source>
</evidence>
<organism evidence="11 12">
    <name type="scientific">Janthinobacterium agaricidamnosum</name>
    <dbReference type="NCBI Taxonomy" id="55508"/>
    <lineage>
        <taxon>Bacteria</taxon>
        <taxon>Pseudomonadati</taxon>
        <taxon>Pseudomonadota</taxon>
        <taxon>Betaproteobacteria</taxon>
        <taxon>Burkholderiales</taxon>
        <taxon>Oxalobacteraceae</taxon>
        <taxon>Janthinobacterium</taxon>
    </lineage>
</organism>
<dbReference type="Gene3D" id="2.40.170.20">
    <property type="entry name" value="TonB-dependent receptor, beta-barrel domain"/>
    <property type="match status" value="1"/>
</dbReference>
<dbReference type="GO" id="GO:0044718">
    <property type="term" value="P:siderophore transmembrane transport"/>
    <property type="evidence" value="ECO:0007669"/>
    <property type="project" value="TreeGrafter"/>
</dbReference>
<keyword evidence="7" id="KW-0675">Receptor</keyword>
<keyword evidence="5" id="KW-0812">Transmembrane</keyword>
<evidence type="ECO:0000256" key="7">
    <source>
        <dbReference type="ARBA" id="ARBA00023170"/>
    </source>
</evidence>
<evidence type="ECO:0000256" key="4">
    <source>
        <dbReference type="ARBA" id="ARBA00022452"/>
    </source>
</evidence>
<protein>
    <submittedName>
        <fullName evidence="11">TetR family transcriptional regulator</fullName>
    </submittedName>
</protein>
<keyword evidence="6" id="KW-0472">Membrane</keyword>
<evidence type="ECO:0000313" key="11">
    <source>
        <dbReference type="EMBL" id="AYM74949.1"/>
    </source>
</evidence>
<accession>A0A3G2E675</accession>
<dbReference type="InterPro" id="IPR037066">
    <property type="entry name" value="Plug_dom_sf"/>
</dbReference>
<evidence type="ECO:0000256" key="2">
    <source>
        <dbReference type="ARBA" id="ARBA00009810"/>
    </source>
</evidence>
<keyword evidence="8" id="KW-0998">Cell outer membrane</keyword>
<comment type="subcellular location">
    <subcellularLocation>
        <location evidence="1">Cell outer membrane</location>
        <topology evidence="1">Multi-pass membrane protein</topology>
    </subcellularLocation>
</comment>
<keyword evidence="3" id="KW-0813">Transport</keyword>
<dbReference type="SUPFAM" id="SSF49452">
    <property type="entry name" value="Starch-binding domain-like"/>
    <property type="match status" value="1"/>
</dbReference>
<keyword evidence="9" id="KW-0732">Signal</keyword>
<dbReference type="PANTHER" id="PTHR30069">
    <property type="entry name" value="TONB-DEPENDENT OUTER MEMBRANE RECEPTOR"/>
    <property type="match status" value="1"/>
</dbReference>
<dbReference type="InterPro" id="IPR039426">
    <property type="entry name" value="TonB-dep_rcpt-like"/>
</dbReference>
<dbReference type="SUPFAM" id="SSF56935">
    <property type="entry name" value="Porins"/>
    <property type="match status" value="1"/>
</dbReference>
<proteinExistence type="inferred from homology"/>
<dbReference type="GO" id="GO:0030246">
    <property type="term" value="F:carbohydrate binding"/>
    <property type="evidence" value="ECO:0007669"/>
    <property type="project" value="InterPro"/>
</dbReference>
<feature type="signal peptide" evidence="9">
    <location>
        <begin position="1"/>
        <end position="30"/>
    </location>
</feature>
<dbReference type="EMBL" id="CP033019">
    <property type="protein sequence ID" value="AYM74949.1"/>
    <property type="molecule type" value="Genomic_DNA"/>
</dbReference>